<gene>
    <name evidence="4" type="ORF">EDD80_101543</name>
</gene>
<reference evidence="4 5" key="1">
    <citation type="submission" date="2019-03" db="EMBL/GenBank/DDBJ databases">
        <title>Genomic Encyclopedia of Type Strains, Phase IV (KMG-IV): sequencing the most valuable type-strain genomes for metagenomic binning, comparative biology and taxonomic classification.</title>
        <authorList>
            <person name="Goeker M."/>
        </authorList>
    </citation>
    <scope>NUCLEOTIDE SEQUENCE [LARGE SCALE GENOMIC DNA]</scope>
    <source>
        <strain evidence="4 5">DSM 21100</strain>
    </source>
</reference>
<dbReference type="PANTHER" id="PTHR30273:SF2">
    <property type="entry name" value="PROTEIN FECR"/>
    <property type="match status" value="1"/>
</dbReference>
<protein>
    <submittedName>
        <fullName evidence="4">FecR family protein</fullName>
    </submittedName>
</protein>
<accession>A0A4V2UUG5</accession>
<comment type="caution">
    <text evidence="4">The sequence shown here is derived from an EMBL/GenBank/DDBJ whole genome shotgun (WGS) entry which is preliminary data.</text>
</comment>
<dbReference type="AlphaFoldDB" id="A0A4V2UUG5"/>
<dbReference type="Gene3D" id="3.55.50.30">
    <property type="match status" value="1"/>
</dbReference>
<evidence type="ECO:0000259" key="2">
    <source>
        <dbReference type="Pfam" id="PF04773"/>
    </source>
</evidence>
<dbReference type="OrthoDB" id="710640at2"/>
<keyword evidence="5" id="KW-1185">Reference proteome</keyword>
<keyword evidence="1" id="KW-0812">Transmembrane</keyword>
<dbReference type="Proteomes" id="UP000295807">
    <property type="component" value="Unassembled WGS sequence"/>
</dbReference>
<dbReference type="Pfam" id="PF16344">
    <property type="entry name" value="FecR_C"/>
    <property type="match status" value="1"/>
</dbReference>
<evidence type="ECO:0000256" key="1">
    <source>
        <dbReference type="SAM" id="Phobius"/>
    </source>
</evidence>
<dbReference type="GO" id="GO:0016989">
    <property type="term" value="F:sigma factor antagonist activity"/>
    <property type="evidence" value="ECO:0007669"/>
    <property type="project" value="TreeGrafter"/>
</dbReference>
<evidence type="ECO:0000313" key="5">
    <source>
        <dbReference type="Proteomes" id="UP000295807"/>
    </source>
</evidence>
<organism evidence="4 5">
    <name type="scientific">Anseongella ginsenosidimutans</name>
    <dbReference type="NCBI Taxonomy" id="496056"/>
    <lineage>
        <taxon>Bacteria</taxon>
        <taxon>Pseudomonadati</taxon>
        <taxon>Bacteroidota</taxon>
        <taxon>Sphingobacteriia</taxon>
        <taxon>Sphingobacteriales</taxon>
        <taxon>Sphingobacteriaceae</taxon>
        <taxon>Anseongella</taxon>
    </lineage>
</organism>
<feature type="transmembrane region" description="Helical" evidence="1">
    <location>
        <begin position="93"/>
        <end position="115"/>
    </location>
</feature>
<dbReference type="PANTHER" id="PTHR30273">
    <property type="entry name" value="PERIPLASMIC SIGNAL SENSOR AND SIGMA FACTOR ACTIVATOR FECR-RELATED"/>
    <property type="match status" value="1"/>
</dbReference>
<dbReference type="InterPro" id="IPR032508">
    <property type="entry name" value="FecR_C"/>
</dbReference>
<feature type="domain" description="FecR protein" evidence="2">
    <location>
        <begin position="124"/>
        <end position="219"/>
    </location>
</feature>
<sequence>MQCYRFMELHKKEYWDLVSAYLAGTISDEERSRLLQWLEEDPARTLQLKELEKIWDRSKNNPLPAFDVEQAWKKLQPQIRERKKPVLRKVSGWSFRAAASVALLILAGTLVYFLLKPGYSDVFIATLPGETKNIVLPDGSRVVLNENSSISYDAGLDRNRERRVKLKGEAFFEVSKDPQKKFIVGAGETETRVLGTSFNVLFDDAAQQVKVSLLSGIVRFVPGRNEKAVGLAPGEEVIYNSRDRSLSKKAFENENFLFWKNRKLEFADQQLEDVLALVGESYGVSFRIKDPQLGGLRVTSAFDQSSLAEVINVLENLLDIRIEGTGNVYTVWAE</sequence>
<dbReference type="InterPro" id="IPR012373">
    <property type="entry name" value="Ferrdict_sens_TM"/>
</dbReference>
<name>A0A4V2UUG5_9SPHI</name>
<keyword evidence="1" id="KW-1133">Transmembrane helix</keyword>
<proteinExistence type="predicted"/>
<evidence type="ECO:0000259" key="3">
    <source>
        <dbReference type="Pfam" id="PF16344"/>
    </source>
</evidence>
<keyword evidence="1" id="KW-0472">Membrane</keyword>
<dbReference type="InterPro" id="IPR006860">
    <property type="entry name" value="FecR"/>
</dbReference>
<dbReference type="PIRSF" id="PIRSF018266">
    <property type="entry name" value="FecR"/>
    <property type="match status" value="1"/>
</dbReference>
<evidence type="ECO:0000313" key="4">
    <source>
        <dbReference type="EMBL" id="TCS90343.1"/>
    </source>
</evidence>
<dbReference type="EMBL" id="SMAD01000001">
    <property type="protein sequence ID" value="TCS90343.1"/>
    <property type="molecule type" value="Genomic_DNA"/>
</dbReference>
<feature type="domain" description="Protein FecR C-terminal" evidence="3">
    <location>
        <begin position="263"/>
        <end position="330"/>
    </location>
</feature>
<dbReference type="Pfam" id="PF04773">
    <property type="entry name" value="FecR"/>
    <property type="match status" value="1"/>
</dbReference>
<dbReference type="Gene3D" id="2.60.120.1440">
    <property type="match status" value="1"/>
</dbReference>